<evidence type="ECO:0000256" key="4">
    <source>
        <dbReference type="RuleBase" id="RU362057"/>
    </source>
</evidence>
<keyword evidence="2 3" id="KW-0808">Transferase</keyword>
<accession>A0ABU6T6C6</accession>
<evidence type="ECO:0000256" key="2">
    <source>
        <dbReference type="ARBA" id="ARBA00022679"/>
    </source>
</evidence>
<sequence>MMNSLKADQHHHAVCIPYPAQGHITPMLKLAKLLHFKGFHITFVNTDFNHKRLLRSNGPDFLSDHHSPSFRFDTIPDGLPESDVDATQDTPTLCDSLRRNCLAPFRSLLSKLNSAVDSPPVSCIVSDGVMSFTFIAAKELGIPEVLFWTVTASTFLCYLHCDQLLQKGIIPFKDTSYLTNEYLERNTIDWIPGIKEFRLRDFPSFIKTTDPDDIMLQVLLEEVGRTKESNCAIILNTFDALEHDALQAISSILAPQIYTIGPLNLLSKYIIHDKDYMDTMGSNLWKEERECLKWLDTKDPNSVIYVNFGSITVMTSEQLVEFAWGLANSNHPFLWVIRPDLVAGDKAVLNQEFVTEIANRGMLSGWCPQEEVLGHPAIGGFLTHSGWNSTLESLSSGVPMICWPFFSDQPTNCRLCCKEWGVGLEIGGVVVRERVEELVRELMEGEKKGKELTKKALEWKKLAQDATAPDQNGSSFMNFDKLVRHLLGGDN</sequence>
<dbReference type="CDD" id="cd03784">
    <property type="entry name" value="GT1_Gtf-like"/>
    <property type="match status" value="1"/>
</dbReference>
<dbReference type="EC" id="2.4.1.-" evidence="4"/>
<dbReference type="InterPro" id="IPR002213">
    <property type="entry name" value="UDP_glucos_trans"/>
</dbReference>
<dbReference type="PROSITE" id="PS00375">
    <property type="entry name" value="UDPGT"/>
    <property type="match status" value="1"/>
</dbReference>
<comment type="caution">
    <text evidence="5">The sequence shown here is derived from an EMBL/GenBank/DDBJ whole genome shotgun (WGS) entry which is preliminary data.</text>
</comment>
<organism evidence="5 6">
    <name type="scientific">Stylosanthes scabra</name>
    <dbReference type="NCBI Taxonomy" id="79078"/>
    <lineage>
        <taxon>Eukaryota</taxon>
        <taxon>Viridiplantae</taxon>
        <taxon>Streptophyta</taxon>
        <taxon>Embryophyta</taxon>
        <taxon>Tracheophyta</taxon>
        <taxon>Spermatophyta</taxon>
        <taxon>Magnoliopsida</taxon>
        <taxon>eudicotyledons</taxon>
        <taxon>Gunneridae</taxon>
        <taxon>Pentapetalae</taxon>
        <taxon>rosids</taxon>
        <taxon>fabids</taxon>
        <taxon>Fabales</taxon>
        <taxon>Fabaceae</taxon>
        <taxon>Papilionoideae</taxon>
        <taxon>50 kb inversion clade</taxon>
        <taxon>dalbergioids sensu lato</taxon>
        <taxon>Dalbergieae</taxon>
        <taxon>Pterocarpus clade</taxon>
        <taxon>Stylosanthes</taxon>
    </lineage>
</organism>
<name>A0ABU6T6C6_9FABA</name>
<keyword evidence="3" id="KW-0328">Glycosyltransferase</keyword>
<comment type="similarity">
    <text evidence="1 3">Belongs to the UDP-glycosyltransferase family.</text>
</comment>
<dbReference type="PANTHER" id="PTHR11926:SF774">
    <property type="entry name" value="UDP-GLYCOSYLTRANSFERASE 85A1-RELATED"/>
    <property type="match status" value="1"/>
</dbReference>
<dbReference type="PANTHER" id="PTHR11926">
    <property type="entry name" value="GLUCOSYL/GLUCURONOSYL TRANSFERASES"/>
    <property type="match status" value="1"/>
</dbReference>
<reference evidence="5 6" key="1">
    <citation type="journal article" date="2023" name="Plants (Basel)">
        <title>Bridging the Gap: Combining Genomics and Transcriptomics Approaches to Understand Stylosanthes scabra, an Orphan Legume from the Brazilian Caatinga.</title>
        <authorList>
            <person name="Ferreira-Neto J.R.C."/>
            <person name="da Silva M.D."/>
            <person name="Binneck E."/>
            <person name="de Melo N.F."/>
            <person name="da Silva R.H."/>
            <person name="de Melo A.L.T.M."/>
            <person name="Pandolfi V."/>
            <person name="Bustamante F.O."/>
            <person name="Brasileiro-Vidal A.C."/>
            <person name="Benko-Iseppon A.M."/>
        </authorList>
    </citation>
    <scope>NUCLEOTIDE SEQUENCE [LARGE SCALE GENOMIC DNA]</scope>
    <source>
        <tissue evidence="5">Leaves</tissue>
    </source>
</reference>
<dbReference type="Gene3D" id="3.40.50.2000">
    <property type="entry name" value="Glycogen Phosphorylase B"/>
    <property type="match status" value="2"/>
</dbReference>
<evidence type="ECO:0000256" key="1">
    <source>
        <dbReference type="ARBA" id="ARBA00009995"/>
    </source>
</evidence>
<evidence type="ECO:0000313" key="6">
    <source>
        <dbReference type="Proteomes" id="UP001341840"/>
    </source>
</evidence>
<dbReference type="EMBL" id="JASCZI010090658">
    <property type="protein sequence ID" value="MED6144252.1"/>
    <property type="molecule type" value="Genomic_DNA"/>
</dbReference>
<dbReference type="Pfam" id="PF00201">
    <property type="entry name" value="UDPGT"/>
    <property type="match status" value="1"/>
</dbReference>
<evidence type="ECO:0000256" key="3">
    <source>
        <dbReference type="RuleBase" id="RU003718"/>
    </source>
</evidence>
<keyword evidence="6" id="KW-1185">Reference proteome</keyword>
<gene>
    <name evidence="5" type="ORF">PIB30_014114</name>
</gene>
<dbReference type="SUPFAM" id="SSF53756">
    <property type="entry name" value="UDP-Glycosyltransferase/glycogen phosphorylase"/>
    <property type="match status" value="1"/>
</dbReference>
<proteinExistence type="inferred from homology"/>
<evidence type="ECO:0000313" key="5">
    <source>
        <dbReference type="EMBL" id="MED6144252.1"/>
    </source>
</evidence>
<dbReference type="Proteomes" id="UP001341840">
    <property type="component" value="Unassembled WGS sequence"/>
</dbReference>
<dbReference type="InterPro" id="IPR035595">
    <property type="entry name" value="UDP_glycos_trans_CS"/>
</dbReference>
<protein>
    <recommendedName>
        <fullName evidence="4">Glycosyltransferase</fullName>
        <ecNumber evidence="4">2.4.1.-</ecNumber>
    </recommendedName>
</protein>